<feature type="region of interest" description="Disordered" evidence="6">
    <location>
        <begin position="468"/>
        <end position="488"/>
    </location>
</feature>
<feature type="region of interest" description="Disordered" evidence="6">
    <location>
        <begin position="234"/>
        <end position="286"/>
    </location>
</feature>
<sequence>MAVTNRHASPFEPSTSPQPQPLTKRDVRRNRIMEKLQSMINTFNSNHHAHYRAQLQGVQVDMTMVLRADPYGPDAPLSENADDIHELIALTMKGNANGEGAVSLPNDEAARQDYYSMAGKRYTEFVREVNDAVEQRDADLTALHNNYHSSLSELDRIYQQRLHQAEEEHKALSQTIRQRLVTTLNKKRQQLLRDKEQLDISDSNSMLLHPNHFSIGNNPGSPSHNGNAINKRTRHLRHHRGASPAPGNNDVVENGKRKRKFGQLEDDQGNESPLPPYLAGGRSPFKDARGQREYAQFDAPAYSMDRLFTEKELALATDTAKVATYKYFHQPPQEQGSNSNGTAVPSVDGEVVESAEAVPDEQMLDVPANGTNTPPPSEPPAAAPGMERSASHQVLTRGGAKANPLAALSDLANAAAAASSTAPIIRQNPFTPVAPHYHAVTRSEKSGAPAPPPVNSVDMDNDFNMMRHAGDGDADGDDDMNADPDAGEKARDLRRQLLDQALGVSGVQAPYRLPQLEPGPGAMIDRRGVEREPRTGFAPLLPAVARIESRLHGTTTVPIGSMAAALGGRLGGAPMSRTTSAGGMSELGDVAPGPARRGGRGKLV</sequence>
<feature type="region of interest" description="Disordered" evidence="6">
    <location>
        <begin position="359"/>
        <end position="397"/>
    </location>
</feature>
<evidence type="ECO:0000256" key="3">
    <source>
        <dbReference type="ARBA" id="ARBA00023015"/>
    </source>
</evidence>
<dbReference type="EMBL" id="ML993588">
    <property type="protein sequence ID" value="KAF2169334.1"/>
    <property type="molecule type" value="Genomic_DNA"/>
</dbReference>
<evidence type="ECO:0000313" key="8">
    <source>
        <dbReference type="Proteomes" id="UP000799537"/>
    </source>
</evidence>
<dbReference type="AlphaFoldDB" id="A0A6A6CQA5"/>
<dbReference type="OrthoDB" id="70376at2759"/>
<dbReference type="Proteomes" id="UP000799537">
    <property type="component" value="Unassembled WGS sequence"/>
</dbReference>
<feature type="compositionally biased region" description="Acidic residues" evidence="6">
    <location>
        <begin position="472"/>
        <end position="482"/>
    </location>
</feature>
<keyword evidence="3" id="KW-0805">Transcription regulation</keyword>
<dbReference type="GO" id="GO:0010468">
    <property type="term" value="P:regulation of gene expression"/>
    <property type="evidence" value="ECO:0007669"/>
    <property type="project" value="UniProtKB-ARBA"/>
</dbReference>
<dbReference type="PANTHER" id="PTHR21964">
    <property type="entry name" value="BREAST CANCER METASTASIS-SUPPRESSOR 1"/>
    <property type="match status" value="1"/>
</dbReference>
<dbReference type="Pfam" id="PF08598">
    <property type="entry name" value="Sds3"/>
    <property type="match status" value="1"/>
</dbReference>
<evidence type="ECO:0000313" key="7">
    <source>
        <dbReference type="EMBL" id="KAF2169334.1"/>
    </source>
</evidence>
<evidence type="ECO:0000256" key="5">
    <source>
        <dbReference type="ARBA" id="ARBA00023242"/>
    </source>
</evidence>
<evidence type="ECO:0000256" key="1">
    <source>
        <dbReference type="ARBA" id="ARBA00004123"/>
    </source>
</evidence>
<feature type="region of interest" description="Disordered" evidence="6">
    <location>
        <begin position="570"/>
        <end position="604"/>
    </location>
</feature>
<evidence type="ECO:0008006" key="9">
    <source>
        <dbReference type="Google" id="ProtNLM"/>
    </source>
</evidence>
<dbReference type="RefSeq" id="XP_033670223.1">
    <property type="nucleotide sequence ID" value="XM_033812115.1"/>
</dbReference>
<comment type="subcellular location">
    <subcellularLocation>
        <location evidence="1">Nucleus</location>
    </subcellularLocation>
</comment>
<accession>A0A6A6CQA5</accession>
<proteinExistence type="predicted"/>
<organism evidence="7 8">
    <name type="scientific">Zasmidium cellare ATCC 36951</name>
    <dbReference type="NCBI Taxonomy" id="1080233"/>
    <lineage>
        <taxon>Eukaryota</taxon>
        <taxon>Fungi</taxon>
        <taxon>Dikarya</taxon>
        <taxon>Ascomycota</taxon>
        <taxon>Pezizomycotina</taxon>
        <taxon>Dothideomycetes</taxon>
        <taxon>Dothideomycetidae</taxon>
        <taxon>Mycosphaerellales</taxon>
        <taxon>Mycosphaerellaceae</taxon>
        <taxon>Zasmidium</taxon>
    </lineage>
</organism>
<dbReference type="GeneID" id="54565387"/>
<dbReference type="SMART" id="SM01401">
    <property type="entry name" value="Sds3"/>
    <property type="match status" value="1"/>
</dbReference>
<reference evidence="7" key="1">
    <citation type="journal article" date="2020" name="Stud. Mycol.">
        <title>101 Dothideomycetes genomes: a test case for predicting lifestyles and emergence of pathogens.</title>
        <authorList>
            <person name="Haridas S."/>
            <person name="Albert R."/>
            <person name="Binder M."/>
            <person name="Bloem J."/>
            <person name="Labutti K."/>
            <person name="Salamov A."/>
            <person name="Andreopoulos B."/>
            <person name="Baker S."/>
            <person name="Barry K."/>
            <person name="Bills G."/>
            <person name="Bluhm B."/>
            <person name="Cannon C."/>
            <person name="Castanera R."/>
            <person name="Culley D."/>
            <person name="Daum C."/>
            <person name="Ezra D."/>
            <person name="Gonzalez J."/>
            <person name="Henrissat B."/>
            <person name="Kuo A."/>
            <person name="Liang C."/>
            <person name="Lipzen A."/>
            <person name="Lutzoni F."/>
            <person name="Magnuson J."/>
            <person name="Mondo S."/>
            <person name="Nolan M."/>
            <person name="Ohm R."/>
            <person name="Pangilinan J."/>
            <person name="Park H.-J."/>
            <person name="Ramirez L."/>
            <person name="Alfaro M."/>
            <person name="Sun H."/>
            <person name="Tritt A."/>
            <person name="Yoshinaga Y."/>
            <person name="Zwiers L.-H."/>
            <person name="Turgeon B."/>
            <person name="Goodwin S."/>
            <person name="Spatafora J."/>
            <person name="Crous P."/>
            <person name="Grigoriev I."/>
        </authorList>
    </citation>
    <scope>NUCLEOTIDE SEQUENCE</scope>
    <source>
        <strain evidence="7">ATCC 36951</strain>
    </source>
</reference>
<evidence type="ECO:0000256" key="6">
    <source>
        <dbReference type="SAM" id="MobiDB-lite"/>
    </source>
</evidence>
<keyword evidence="5" id="KW-0539">Nucleus</keyword>
<dbReference type="GO" id="GO:0005654">
    <property type="term" value="C:nucleoplasm"/>
    <property type="evidence" value="ECO:0007669"/>
    <property type="project" value="UniProtKB-ARBA"/>
</dbReference>
<keyword evidence="2" id="KW-0678">Repressor</keyword>
<feature type="compositionally biased region" description="Pro residues" evidence="6">
    <location>
        <begin position="373"/>
        <end position="382"/>
    </location>
</feature>
<dbReference type="InterPro" id="IPR013907">
    <property type="entry name" value="Sds3"/>
</dbReference>
<evidence type="ECO:0000256" key="2">
    <source>
        <dbReference type="ARBA" id="ARBA00022491"/>
    </source>
</evidence>
<feature type="region of interest" description="Disordered" evidence="6">
    <location>
        <begin position="1"/>
        <end position="26"/>
    </location>
</feature>
<keyword evidence="4" id="KW-0804">Transcription</keyword>
<name>A0A6A6CQA5_ZASCE</name>
<gene>
    <name evidence="7" type="ORF">M409DRAFT_52586</name>
</gene>
<keyword evidence="8" id="KW-1185">Reference proteome</keyword>
<protein>
    <recommendedName>
        <fullName evidence="9">Deacetylase complex subunit</fullName>
    </recommendedName>
</protein>
<evidence type="ECO:0000256" key="4">
    <source>
        <dbReference type="ARBA" id="ARBA00023163"/>
    </source>
</evidence>